<dbReference type="InterPro" id="IPR011006">
    <property type="entry name" value="CheY-like_superfamily"/>
</dbReference>
<evidence type="ECO:0000313" key="6">
    <source>
        <dbReference type="EMBL" id="KAB7785861.1"/>
    </source>
</evidence>
<name>A0A833J9I5_9HYPH</name>
<proteinExistence type="predicted"/>
<organism evidence="6 7">
    <name type="scientific">Methylorubrum populi</name>
    <dbReference type="NCBI Taxonomy" id="223967"/>
    <lineage>
        <taxon>Bacteria</taxon>
        <taxon>Pseudomonadati</taxon>
        <taxon>Pseudomonadota</taxon>
        <taxon>Alphaproteobacteria</taxon>
        <taxon>Hyphomicrobiales</taxon>
        <taxon>Methylobacteriaceae</taxon>
        <taxon>Methylorubrum</taxon>
    </lineage>
</organism>
<feature type="modified residue" description="4-aspartylphosphate" evidence="4">
    <location>
        <position position="61"/>
    </location>
</feature>
<gene>
    <name evidence="6" type="ORF">F8B43_1262</name>
</gene>
<sequence>MSPHPSAFSPVVLIVEDEALLRMLAVDFLEEEGFVVLEAATAEEAVSILESRPDIGVLFTDVNMPGTMDGLGLATHVAERWPHIRLVVTSGRQGLTSDQLPDDGQFVQKPYGQRQLVSAIAHAA</sequence>
<dbReference type="PANTHER" id="PTHR44591:SF3">
    <property type="entry name" value="RESPONSE REGULATORY DOMAIN-CONTAINING PROTEIN"/>
    <property type="match status" value="1"/>
</dbReference>
<reference evidence="6 7" key="1">
    <citation type="submission" date="2019-10" db="EMBL/GenBank/DDBJ databases">
        <title>Draft Genome Sequence of the Caffeine Degrading Methylotroph Methylorubrum populi PINKEL.</title>
        <authorList>
            <person name="Dawson S.C."/>
            <person name="Zhang X."/>
            <person name="Wright M.E."/>
            <person name="Sharma G."/>
            <person name="Langner J.T."/>
            <person name="Ditty J.L."/>
            <person name="Subuyuj G.A."/>
        </authorList>
    </citation>
    <scope>NUCLEOTIDE SEQUENCE [LARGE SCALE GENOMIC DNA]</scope>
    <source>
        <strain evidence="6 7">Pinkel</strain>
    </source>
</reference>
<keyword evidence="1 4" id="KW-0597">Phosphoprotein</keyword>
<feature type="domain" description="Response regulatory" evidence="5">
    <location>
        <begin position="11"/>
        <end position="124"/>
    </location>
</feature>
<dbReference type="Gene3D" id="3.40.50.2300">
    <property type="match status" value="1"/>
</dbReference>
<dbReference type="GO" id="GO:0000160">
    <property type="term" value="P:phosphorelay signal transduction system"/>
    <property type="evidence" value="ECO:0007669"/>
    <property type="project" value="InterPro"/>
</dbReference>
<dbReference type="SUPFAM" id="SSF52172">
    <property type="entry name" value="CheY-like"/>
    <property type="match status" value="1"/>
</dbReference>
<dbReference type="InterPro" id="IPR001789">
    <property type="entry name" value="Sig_transdc_resp-reg_receiver"/>
</dbReference>
<evidence type="ECO:0000256" key="1">
    <source>
        <dbReference type="ARBA" id="ARBA00022553"/>
    </source>
</evidence>
<accession>A0A833J9I5</accession>
<keyword evidence="2" id="KW-0805">Transcription regulation</keyword>
<evidence type="ECO:0000256" key="4">
    <source>
        <dbReference type="PROSITE-ProRule" id="PRU00169"/>
    </source>
</evidence>
<dbReference type="AlphaFoldDB" id="A0A833J9I5"/>
<comment type="caution">
    <text evidence="6">The sequence shown here is derived from an EMBL/GenBank/DDBJ whole genome shotgun (WGS) entry which is preliminary data.</text>
</comment>
<dbReference type="Proteomes" id="UP000469949">
    <property type="component" value="Unassembled WGS sequence"/>
</dbReference>
<dbReference type="PANTHER" id="PTHR44591">
    <property type="entry name" value="STRESS RESPONSE REGULATOR PROTEIN 1"/>
    <property type="match status" value="1"/>
</dbReference>
<evidence type="ECO:0000256" key="2">
    <source>
        <dbReference type="ARBA" id="ARBA00023015"/>
    </source>
</evidence>
<evidence type="ECO:0000313" key="7">
    <source>
        <dbReference type="Proteomes" id="UP000469949"/>
    </source>
</evidence>
<keyword evidence="3" id="KW-0804">Transcription</keyword>
<dbReference type="SMART" id="SM00448">
    <property type="entry name" value="REC"/>
    <property type="match status" value="1"/>
</dbReference>
<dbReference type="PROSITE" id="PS50110">
    <property type="entry name" value="RESPONSE_REGULATORY"/>
    <property type="match status" value="1"/>
</dbReference>
<dbReference type="Pfam" id="PF00072">
    <property type="entry name" value="Response_reg"/>
    <property type="match status" value="1"/>
</dbReference>
<dbReference type="EMBL" id="WEKV01000008">
    <property type="protein sequence ID" value="KAB7785861.1"/>
    <property type="molecule type" value="Genomic_DNA"/>
</dbReference>
<evidence type="ECO:0000259" key="5">
    <source>
        <dbReference type="PROSITE" id="PS50110"/>
    </source>
</evidence>
<dbReference type="InterPro" id="IPR050595">
    <property type="entry name" value="Bact_response_regulator"/>
</dbReference>
<dbReference type="RefSeq" id="WP_152276368.1">
    <property type="nucleotide sequence ID" value="NZ_WEKV01000008.1"/>
</dbReference>
<protein>
    <submittedName>
        <fullName evidence="6">Two-component transcriptional response regulator LuxR family</fullName>
    </submittedName>
</protein>
<evidence type="ECO:0000256" key="3">
    <source>
        <dbReference type="ARBA" id="ARBA00023163"/>
    </source>
</evidence>